<organism evidence="1 2">
    <name type="scientific">Solanum commersonii</name>
    <name type="common">Commerson's wild potato</name>
    <name type="synonym">Commerson's nightshade</name>
    <dbReference type="NCBI Taxonomy" id="4109"/>
    <lineage>
        <taxon>Eukaryota</taxon>
        <taxon>Viridiplantae</taxon>
        <taxon>Streptophyta</taxon>
        <taxon>Embryophyta</taxon>
        <taxon>Tracheophyta</taxon>
        <taxon>Spermatophyta</taxon>
        <taxon>Magnoliopsida</taxon>
        <taxon>eudicotyledons</taxon>
        <taxon>Gunneridae</taxon>
        <taxon>Pentapetalae</taxon>
        <taxon>asterids</taxon>
        <taxon>lamiids</taxon>
        <taxon>Solanales</taxon>
        <taxon>Solanaceae</taxon>
        <taxon>Solanoideae</taxon>
        <taxon>Solaneae</taxon>
        <taxon>Solanum</taxon>
    </lineage>
</organism>
<gene>
    <name evidence="1" type="ORF">H5410_008574</name>
</gene>
<keyword evidence="2" id="KW-1185">Reference proteome</keyword>
<comment type="caution">
    <text evidence="1">The sequence shown here is derived from an EMBL/GenBank/DDBJ whole genome shotgun (WGS) entry which is preliminary data.</text>
</comment>
<dbReference type="AlphaFoldDB" id="A0A9J6AGD9"/>
<name>A0A9J6AGD9_SOLCO</name>
<protein>
    <submittedName>
        <fullName evidence="1">Uncharacterized protein</fullName>
    </submittedName>
</protein>
<proteinExistence type="predicted"/>
<accession>A0A9J6AGD9</accession>
<dbReference type="EMBL" id="JACXVP010000002">
    <property type="protein sequence ID" value="KAG5623356.1"/>
    <property type="molecule type" value="Genomic_DNA"/>
</dbReference>
<dbReference type="Proteomes" id="UP000824120">
    <property type="component" value="Chromosome 2"/>
</dbReference>
<evidence type="ECO:0000313" key="2">
    <source>
        <dbReference type="Proteomes" id="UP000824120"/>
    </source>
</evidence>
<evidence type="ECO:0000313" key="1">
    <source>
        <dbReference type="EMBL" id="KAG5623356.1"/>
    </source>
</evidence>
<reference evidence="1 2" key="1">
    <citation type="submission" date="2020-09" db="EMBL/GenBank/DDBJ databases">
        <title>De no assembly of potato wild relative species, Solanum commersonii.</title>
        <authorList>
            <person name="Cho K."/>
        </authorList>
    </citation>
    <scope>NUCLEOTIDE SEQUENCE [LARGE SCALE GENOMIC DNA]</scope>
    <source>
        <strain evidence="1">LZ3.2</strain>
        <tissue evidence="1">Leaf</tissue>
    </source>
</reference>
<sequence length="128" mass="14020">MPMCPCYGYALAFENTQDQNVKDLVKSITRDQGCCWASIYPASTRTFSLFANSTSSSTIIFTSCSNPTFGFQPNTFFALLASPFRLSTSVGRKYLLSISTCSFQFNPTYINATSRNSSTVCESSVATT</sequence>